<evidence type="ECO:0000313" key="2">
    <source>
        <dbReference type="Proteomes" id="UP000253318"/>
    </source>
</evidence>
<proteinExistence type="predicted"/>
<evidence type="ECO:0000313" key="1">
    <source>
        <dbReference type="EMBL" id="RCV48817.1"/>
    </source>
</evidence>
<protein>
    <recommendedName>
        <fullName evidence="3">Type I restriction enzyme R protein N-terminal domain-containing protein</fullName>
    </recommendedName>
</protein>
<comment type="caution">
    <text evidence="1">The sequence shown here is derived from an EMBL/GenBank/DDBJ whole genome shotgun (WGS) entry which is preliminary data.</text>
</comment>
<dbReference type="OrthoDB" id="570928at2"/>
<sequence>MDVDATQVMTRTGEFPVSGGLSPEWEAEARNRVAHAVERFTKPLADLLERDANEGDTRMLVTDFLSEGLDYHKYDHLTTEYRTQGESADYGIRIDDQLFALTEVKRCGQELDARNLRQVRTVAAGEEVEWLVLTNGRVWQVYHFTADASTVELVFEVDLLDEENRTATIDGLFHLSRSAVQQGRLANLRAWRAALERGPLAEVLQSPAVIEAVRHEVRQRTGHIGHLGDTEDVLRALRDGIIPSSLLD</sequence>
<gene>
    <name evidence="1" type="ORF">DEF24_25935</name>
</gene>
<dbReference type="Proteomes" id="UP000253318">
    <property type="component" value="Unassembled WGS sequence"/>
</dbReference>
<dbReference type="RefSeq" id="WP_114400408.1">
    <property type="nucleotide sequence ID" value="NZ_QEIM01000217.1"/>
</dbReference>
<reference evidence="1 2" key="1">
    <citation type="submission" date="2018-04" db="EMBL/GenBank/DDBJ databases">
        <title>Novel actinobacteria from marine sediment.</title>
        <authorList>
            <person name="Ng Z.Y."/>
            <person name="Tan G.Y.A."/>
        </authorList>
    </citation>
    <scope>NUCLEOTIDE SEQUENCE [LARGE SCALE GENOMIC DNA]</scope>
    <source>
        <strain evidence="1 2">TPS81</strain>
    </source>
</reference>
<name>A0A368SYB2_9ACTN</name>
<evidence type="ECO:0008006" key="3">
    <source>
        <dbReference type="Google" id="ProtNLM"/>
    </source>
</evidence>
<accession>A0A368SYB2</accession>
<keyword evidence="2" id="KW-1185">Reference proteome</keyword>
<organism evidence="1 2">
    <name type="scientific">Marinitenerispora sediminis</name>
    <dbReference type="NCBI Taxonomy" id="1931232"/>
    <lineage>
        <taxon>Bacteria</taxon>
        <taxon>Bacillati</taxon>
        <taxon>Actinomycetota</taxon>
        <taxon>Actinomycetes</taxon>
        <taxon>Streptosporangiales</taxon>
        <taxon>Nocardiopsidaceae</taxon>
        <taxon>Marinitenerispora</taxon>
    </lineage>
</organism>
<dbReference type="AlphaFoldDB" id="A0A368SYB2"/>
<dbReference type="EMBL" id="QEIN01000367">
    <property type="protein sequence ID" value="RCV48817.1"/>
    <property type="molecule type" value="Genomic_DNA"/>
</dbReference>